<keyword evidence="6" id="KW-1185">Reference proteome</keyword>
<dbReference type="InterPro" id="IPR009057">
    <property type="entry name" value="Homeodomain-like_sf"/>
</dbReference>
<evidence type="ECO:0000313" key="6">
    <source>
        <dbReference type="Proteomes" id="UP001306592"/>
    </source>
</evidence>
<dbReference type="PRINTS" id="PR00455">
    <property type="entry name" value="HTHTETR"/>
</dbReference>
<evidence type="ECO:0000313" key="5">
    <source>
        <dbReference type="EMBL" id="MEI2684523.1"/>
    </source>
</evidence>
<feature type="DNA-binding region" description="H-T-H motif" evidence="2">
    <location>
        <begin position="40"/>
        <end position="59"/>
    </location>
</feature>
<dbReference type="PANTHER" id="PTHR43479">
    <property type="entry name" value="ACREF/ENVCD OPERON REPRESSOR-RELATED"/>
    <property type="match status" value="1"/>
</dbReference>
<evidence type="ECO:0000256" key="3">
    <source>
        <dbReference type="SAM" id="MobiDB-lite"/>
    </source>
</evidence>
<dbReference type="EMBL" id="JBANEI010000031">
    <property type="protein sequence ID" value="MEI2684523.1"/>
    <property type="molecule type" value="Genomic_DNA"/>
</dbReference>
<dbReference type="Gene3D" id="1.10.357.10">
    <property type="entry name" value="Tetracycline Repressor, domain 2"/>
    <property type="match status" value="1"/>
</dbReference>
<dbReference type="PROSITE" id="PS50977">
    <property type="entry name" value="HTH_TETR_2"/>
    <property type="match status" value="1"/>
</dbReference>
<evidence type="ECO:0000256" key="1">
    <source>
        <dbReference type="ARBA" id="ARBA00023125"/>
    </source>
</evidence>
<proteinExistence type="predicted"/>
<dbReference type="Proteomes" id="UP001306592">
    <property type="component" value="Unassembled WGS sequence"/>
</dbReference>
<evidence type="ECO:0000259" key="4">
    <source>
        <dbReference type="PROSITE" id="PS50977"/>
    </source>
</evidence>
<sequence>MSETSQKRESIRERKRRDSHRHISEAGLRLFSEKGFEATTINDITGAAGIARRTFFHYFSSKEEIILAWQNDLPGALYTEIVRRGKTLTPLALVSESLMTMTVNINPDIAMLIAKLMQSTEQLRMGNQAKFLRMEEAAYSALRELWPGAERQPLLRIVAMTGVGVMRLAIDTWLSEDCQKPLGKYLEASFSYLRSDLINP</sequence>
<comment type="caution">
    <text evidence="5">The sequence shown here is derived from an EMBL/GenBank/DDBJ whole genome shotgun (WGS) entry which is preliminary data.</text>
</comment>
<organism evidence="5 6">
    <name type="scientific">Erwinia aphidicola</name>
    <dbReference type="NCBI Taxonomy" id="68334"/>
    <lineage>
        <taxon>Bacteria</taxon>
        <taxon>Pseudomonadati</taxon>
        <taxon>Pseudomonadota</taxon>
        <taxon>Gammaproteobacteria</taxon>
        <taxon>Enterobacterales</taxon>
        <taxon>Erwiniaceae</taxon>
        <taxon>Erwinia</taxon>
    </lineage>
</organism>
<dbReference type="PANTHER" id="PTHR43479:SF12">
    <property type="entry name" value="TRANSCRIPTIONAL REGULATORY PROTEIN"/>
    <property type="match status" value="1"/>
</dbReference>
<protein>
    <submittedName>
        <fullName evidence="5">Helix-turn-helix domain-containing protein</fullName>
    </submittedName>
</protein>
<evidence type="ECO:0000256" key="2">
    <source>
        <dbReference type="PROSITE-ProRule" id="PRU00335"/>
    </source>
</evidence>
<feature type="compositionally biased region" description="Basic and acidic residues" evidence="3">
    <location>
        <begin position="1"/>
        <end position="12"/>
    </location>
</feature>
<dbReference type="InterPro" id="IPR023772">
    <property type="entry name" value="DNA-bd_HTH_TetR-type_CS"/>
</dbReference>
<keyword evidence="1 2" id="KW-0238">DNA-binding</keyword>
<dbReference type="PROSITE" id="PS01081">
    <property type="entry name" value="HTH_TETR_1"/>
    <property type="match status" value="1"/>
</dbReference>
<dbReference type="Pfam" id="PF00440">
    <property type="entry name" value="TetR_N"/>
    <property type="match status" value="1"/>
</dbReference>
<dbReference type="InterPro" id="IPR001647">
    <property type="entry name" value="HTH_TetR"/>
</dbReference>
<gene>
    <name evidence="5" type="ORF">V8N49_23160</name>
</gene>
<accession>A0ABU8DLZ8</accession>
<dbReference type="RefSeq" id="WP_336204243.1">
    <property type="nucleotide sequence ID" value="NZ_JBANEI010000031.1"/>
</dbReference>
<feature type="domain" description="HTH tetR-type" evidence="4">
    <location>
        <begin position="17"/>
        <end position="77"/>
    </location>
</feature>
<reference evidence="5 6" key="1">
    <citation type="submission" date="2024-02" db="EMBL/GenBank/DDBJ databases">
        <title>First report Erwinia aphidicola in onion in Chile.</title>
        <authorList>
            <person name="Valenzuela M."/>
            <person name="Pena M."/>
            <person name="Dutta B."/>
        </authorList>
    </citation>
    <scope>NUCLEOTIDE SEQUENCE [LARGE SCALE GENOMIC DNA]</scope>
    <source>
        <strain evidence="5 6">QCJ3A</strain>
    </source>
</reference>
<dbReference type="SUPFAM" id="SSF46689">
    <property type="entry name" value="Homeodomain-like"/>
    <property type="match status" value="1"/>
</dbReference>
<feature type="region of interest" description="Disordered" evidence="3">
    <location>
        <begin position="1"/>
        <end position="20"/>
    </location>
</feature>
<dbReference type="InterPro" id="IPR050624">
    <property type="entry name" value="HTH-type_Tx_Regulator"/>
</dbReference>
<name>A0ABU8DLZ8_ERWAP</name>